<dbReference type="STRING" id="349163.Acry_0279"/>
<feature type="compositionally biased region" description="Polar residues" evidence="2">
    <location>
        <begin position="1"/>
        <end position="10"/>
    </location>
</feature>
<organism evidence="4 5">
    <name type="scientific">Acidiphilium cryptum (strain JF-5)</name>
    <dbReference type="NCBI Taxonomy" id="349163"/>
    <lineage>
        <taxon>Bacteria</taxon>
        <taxon>Pseudomonadati</taxon>
        <taxon>Pseudomonadota</taxon>
        <taxon>Alphaproteobacteria</taxon>
        <taxon>Acetobacterales</taxon>
        <taxon>Acidocellaceae</taxon>
        <taxon>Acidiphilium</taxon>
    </lineage>
</organism>
<keyword evidence="1" id="KW-0233">DNA recombination</keyword>
<dbReference type="AlphaFoldDB" id="A5FV75"/>
<dbReference type="InterPro" id="IPR013762">
    <property type="entry name" value="Integrase-like_cat_sf"/>
</dbReference>
<evidence type="ECO:0000313" key="4">
    <source>
        <dbReference type="EMBL" id="ABQ29507.1"/>
    </source>
</evidence>
<dbReference type="Gene3D" id="1.10.443.10">
    <property type="entry name" value="Intergrase catalytic core"/>
    <property type="match status" value="1"/>
</dbReference>
<gene>
    <name evidence="4" type="ordered locus">Acry_0279</name>
</gene>
<feature type="region of interest" description="Disordered" evidence="2">
    <location>
        <begin position="1"/>
        <end position="29"/>
    </location>
</feature>
<feature type="domain" description="Tyr recombinase" evidence="3">
    <location>
        <begin position="154"/>
        <end position="356"/>
    </location>
</feature>
<keyword evidence="5" id="KW-1185">Reference proteome</keyword>
<accession>A5FV75</accession>
<evidence type="ECO:0000313" key="5">
    <source>
        <dbReference type="Proteomes" id="UP000000245"/>
    </source>
</evidence>
<dbReference type="EMBL" id="CP000697">
    <property type="protein sequence ID" value="ABQ29507.1"/>
    <property type="molecule type" value="Genomic_DNA"/>
</dbReference>
<dbReference type="HOGENOM" id="CLU_063183_0_0_5"/>
<reference evidence="4 5" key="1">
    <citation type="submission" date="2007-05" db="EMBL/GenBank/DDBJ databases">
        <title>Complete sequence of chromosome of Acidiphilium cryptum JF-5.</title>
        <authorList>
            <consortium name="US DOE Joint Genome Institute"/>
            <person name="Copeland A."/>
            <person name="Lucas S."/>
            <person name="Lapidus A."/>
            <person name="Barry K."/>
            <person name="Detter J.C."/>
            <person name="Glavina del Rio T."/>
            <person name="Hammon N."/>
            <person name="Israni S."/>
            <person name="Dalin E."/>
            <person name="Tice H."/>
            <person name="Pitluck S."/>
            <person name="Sims D."/>
            <person name="Brettin T."/>
            <person name="Bruce D."/>
            <person name="Han C."/>
            <person name="Schmutz J."/>
            <person name="Larimer F."/>
            <person name="Land M."/>
            <person name="Hauser L."/>
            <person name="Kyrpides N."/>
            <person name="Kim E."/>
            <person name="Magnuson T."/>
            <person name="Richardson P."/>
        </authorList>
    </citation>
    <scope>NUCLEOTIDE SEQUENCE [LARGE SCALE GENOMIC DNA]</scope>
    <source>
        <strain evidence="4 5">JF-5</strain>
    </source>
</reference>
<dbReference type="SUPFAM" id="SSF56349">
    <property type="entry name" value="DNA breaking-rejoining enzymes"/>
    <property type="match status" value="1"/>
</dbReference>
<dbReference type="InterPro" id="IPR011010">
    <property type="entry name" value="DNA_brk_join_enz"/>
</dbReference>
<dbReference type="GO" id="GO:0006310">
    <property type="term" value="P:DNA recombination"/>
    <property type="evidence" value="ECO:0007669"/>
    <property type="project" value="UniProtKB-KW"/>
</dbReference>
<dbReference type="KEGG" id="acr:Acry_0279"/>
<dbReference type="GO" id="GO:0015074">
    <property type="term" value="P:DNA integration"/>
    <property type="evidence" value="ECO:0007669"/>
    <property type="project" value="InterPro"/>
</dbReference>
<dbReference type="GO" id="GO:0003677">
    <property type="term" value="F:DNA binding"/>
    <property type="evidence" value="ECO:0007669"/>
    <property type="project" value="InterPro"/>
</dbReference>
<dbReference type="Proteomes" id="UP000000245">
    <property type="component" value="Chromosome"/>
</dbReference>
<proteinExistence type="predicted"/>
<protein>
    <submittedName>
        <fullName evidence="4">Phage integrase family protein</fullName>
    </submittedName>
</protein>
<name>A5FV75_ACICJ</name>
<evidence type="ECO:0000256" key="1">
    <source>
        <dbReference type="ARBA" id="ARBA00023172"/>
    </source>
</evidence>
<evidence type="ECO:0000256" key="2">
    <source>
        <dbReference type="SAM" id="MobiDB-lite"/>
    </source>
</evidence>
<sequence>MSRTRSVTTIPPTPRPDAVPGNKEQHRSLPLATWPPEDRARWQRVKEKQGLFDRQAILHDLKTPTVRGLEQSVGRFLAYLLHVRAMTPAASIGTLLSPELVNDYVGVMRKCLRAGSVHEELRRLRAGLGIMLPGVELGWMNSLPLKPTRAEVLASRKPIDRPDAARVLAAAYRAFDALPVMQRDTDTSQAARNALMVAFCDLFGLRLSDLARIRLGEHLRQHGSRWRLMFPCGVKNDALLLFDVPPELAQRLETYLGAWRIALLGNRLDHGFLWIARGGKPPLEKMIAMGIAKFGRLHLGRSLNSHVFRHAFAVTTVLRNPADADLAAAALGHTSEQMVHGTYTRSGDQEISRLWLRKLTRKRRGL</sequence>
<dbReference type="InterPro" id="IPR002104">
    <property type="entry name" value="Integrase_catalytic"/>
</dbReference>
<evidence type="ECO:0000259" key="3">
    <source>
        <dbReference type="PROSITE" id="PS51898"/>
    </source>
</evidence>
<dbReference type="PROSITE" id="PS51898">
    <property type="entry name" value="TYR_RECOMBINASE"/>
    <property type="match status" value="1"/>
</dbReference>
<dbReference type="Pfam" id="PF00589">
    <property type="entry name" value="Phage_integrase"/>
    <property type="match status" value="1"/>
</dbReference>
<dbReference type="eggNOG" id="COG0582">
    <property type="taxonomic scope" value="Bacteria"/>
</dbReference>